<feature type="transmembrane region" description="Helical" evidence="8">
    <location>
        <begin position="81"/>
        <end position="106"/>
    </location>
</feature>
<reference evidence="10" key="1">
    <citation type="submission" date="2016-12" db="EMBL/GenBank/DDBJ databases">
        <authorList>
            <person name="Varghese N."/>
            <person name="Submissions S."/>
        </authorList>
    </citation>
    <scope>NUCLEOTIDE SEQUENCE [LARGE SCALE GENOMIC DNA]</scope>
    <source>
        <strain evidence="10">DSM 18830</strain>
    </source>
</reference>
<feature type="transmembrane region" description="Helical" evidence="8">
    <location>
        <begin position="292"/>
        <end position="311"/>
    </location>
</feature>
<sequence>MPKTLFQTVRREYLKFHLRLNPQQSLFFGFFMYMVLGWIFLSLPFSQKIPTDFIDTLFTSTSALSTTGLATVSTFDNYTFFGQFIILTLIQIGGIGYMTLTTYILLSTTKQITHWHKKIMHNEFTMPKEFKIQDFLKSVIVFTFIIEIIGAVLFYFAFKPIHFDTFFTIWTSIFHSVSSFCTAGFSLYNTSFEAYATNTFLNGIVLFLTISGGLGFIVVTDIWYYFSKKSNSISFTTKMITLSFFGVLFIATAITFFGESTIQHYPVFERLEIASFQTVNAISTAGYNSIPLSNLTLGVLLTIIFLMYVGAAPSSTGGGMKITTLTAVIAIVKSKVRNQAKVTYLGKKIPADRLEMAVSTFIFYTAILFFSVFLLSFTENHSLEKLLFEATSAIGTVGLSMGITGSLSVWGKIILISIMFIGRVGVITFGLAILAKKQHKKIENETDLAV</sequence>
<feature type="transmembrane region" description="Helical" evidence="8">
    <location>
        <begin position="135"/>
        <end position="157"/>
    </location>
</feature>
<keyword evidence="6" id="KW-0406">Ion transport</keyword>
<gene>
    <name evidence="9" type="ORF">SAMN05443547_1328</name>
</gene>
<dbReference type="GO" id="GO:0005886">
    <property type="term" value="C:plasma membrane"/>
    <property type="evidence" value="ECO:0007669"/>
    <property type="project" value="UniProtKB-SubCell"/>
</dbReference>
<feature type="transmembrane region" description="Helical" evidence="8">
    <location>
        <begin position="413"/>
        <end position="435"/>
    </location>
</feature>
<evidence type="ECO:0000256" key="6">
    <source>
        <dbReference type="ARBA" id="ARBA00023065"/>
    </source>
</evidence>
<proteinExistence type="predicted"/>
<keyword evidence="5 8" id="KW-1133">Transmembrane helix</keyword>
<feature type="transmembrane region" description="Helical" evidence="8">
    <location>
        <begin position="169"/>
        <end position="188"/>
    </location>
</feature>
<keyword evidence="3" id="KW-1003">Cell membrane</keyword>
<dbReference type="GO" id="GO:0008324">
    <property type="term" value="F:monoatomic cation transmembrane transporter activity"/>
    <property type="evidence" value="ECO:0007669"/>
    <property type="project" value="InterPro"/>
</dbReference>
<keyword evidence="10" id="KW-1185">Reference proteome</keyword>
<evidence type="ECO:0000313" key="9">
    <source>
        <dbReference type="EMBL" id="SHO72979.1"/>
    </source>
</evidence>
<dbReference type="PANTHER" id="PTHR32024:SF1">
    <property type="entry name" value="KTR SYSTEM POTASSIUM UPTAKE PROTEIN B"/>
    <property type="match status" value="1"/>
</dbReference>
<feature type="transmembrane region" description="Helical" evidence="8">
    <location>
        <begin position="387"/>
        <end position="407"/>
    </location>
</feature>
<dbReference type="InterPro" id="IPR003445">
    <property type="entry name" value="Cat_transpt"/>
</dbReference>
<evidence type="ECO:0000256" key="1">
    <source>
        <dbReference type="ARBA" id="ARBA00004651"/>
    </source>
</evidence>
<dbReference type="STRING" id="416016.SAMN05443547_1328"/>
<evidence type="ECO:0000256" key="8">
    <source>
        <dbReference type="SAM" id="Phobius"/>
    </source>
</evidence>
<dbReference type="Proteomes" id="UP000184611">
    <property type="component" value="Unassembled WGS sequence"/>
</dbReference>
<keyword evidence="7 8" id="KW-0472">Membrane</keyword>
<evidence type="ECO:0000256" key="2">
    <source>
        <dbReference type="ARBA" id="ARBA00022448"/>
    </source>
</evidence>
<accession>A0A1M7ZVR3</accession>
<feature type="transmembrane region" description="Helical" evidence="8">
    <location>
        <begin position="238"/>
        <end position="258"/>
    </location>
</feature>
<dbReference type="OrthoDB" id="9810952at2"/>
<dbReference type="GO" id="GO:0030001">
    <property type="term" value="P:metal ion transport"/>
    <property type="evidence" value="ECO:0007669"/>
    <property type="project" value="UniProtKB-ARBA"/>
</dbReference>
<evidence type="ECO:0000256" key="7">
    <source>
        <dbReference type="ARBA" id="ARBA00023136"/>
    </source>
</evidence>
<evidence type="ECO:0000313" key="10">
    <source>
        <dbReference type="Proteomes" id="UP000184611"/>
    </source>
</evidence>
<evidence type="ECO:0000256" key="3">
    <source>
        <dbReference type="ARBA" id="ARBA00022475"/>
    </source>
</evidence>
<feature type="transmembrane region" description="Helical" evidence="8">
    <location>
        <begin position="356"/>
        <end position="375"/>
    </location>
</feature>
<evidence type="ECO:0000256" key="5">
    <source>
        <dbReference type="ARBA" id="ARBA00022989"/>
    </source>
</evidence>
<dbReference type="EMBL" id="FRYK01000002">
    <property type="protein sequence ID" value="SHO72979.1"/>
    <property type="molecule type" value="Genomic_DNA"/>
</dbReference>
<dbReference type="Pfam" id="PF02386">
    <property type="entry name" value="TrkH"/>
    <property type="match status" value="1"/>
</dbReference>
<feature type="transmembrane region" description="Helical" evidence="8">
    <location>
        <begin position="26"/>
        <end position="45"/>
    </location>
</feature>
<evidence type="ECO:0000256" key="4">
    <source>
        <dbReference type="ARBA" id="ARBA00022692"/>
    </source>
</evidence>
<dbReference type="RefSeq" id="WP_073582699.1">
    <property type="nucleotide sequence ID" value="NZ_CBCSEA010000004.1"/>
</dbReference>
<organism evidence="9 10">
    <name type="scientific">Flavobacterium cucumis</name>
    <dbReference type="NCBI Taxonomy" id="416016"/>
    <lineage>
        <taxon>Bacteria</taxon>
        <taxon>Pseudomonadati</taxon>
        <taxon>Bacteroidota</taxon>
        <taxon>Flavobacteriia</taxon>
        <taxon>Flavobacteriales</taxon>
        <taxon>Flavobacteriaceae</taxon>
        <taxon>Flavobacterium</taxon>
    </lineage>
</organism>
<comment type="subcellular location">
    <subcellularLocation>
        <location evidence="1">Cell membrane</location>
        <topology evidence="1">Multi-pass membrane protein</topology>
    </subcellularLocation>
</comment>
<dbReference type="PANTHER" id="PTHR32024">
    <property type="entry name" value="TRK SYSTEM POTASSIUM UPTAKE PROTEIN TRKG-RELATED"/>
    <property type="match status" value="1"/>
</dbReference>
<name>A0A1M7ZVR3_9FLAO</name>
<protein>
    <submittedName>
        <fullName evidence="9">Trk system potassium uptake protein TrkH</fullName>
    </submittedName>
</protein>
<dbReference type="AlphaFoldDB" id="A0A1M7ZVR3"/>
<feature type="transmembrane region" description="Helical" evidence="8">
    <location>
        <begin position="200"/>
        <end position="226"/>
    </location>
</feature>
<keyword evidence="4 8" id="KW-0812">Transmembrane</keyword>
<keyword evidence="2" id="KW-0813">Transport</keyword>